<dbReference type="Gene3D" id="3.40.190.10">
    <property type="entry name" value="Periplasmic binding protein-like II"/>
    <property type="match status" value="1"/>
</dbReference>
<dbReference type="SUPFAM" id="SSF53850">
    <property type="entry name" value="Periplasmic binding protein-like II"/>
    <property type="match status" value="1"/>
</dbReference>
<keyword evidence="1" id="KW-0732">Signal</keyword>
<dbReference type="RefSeq" id="WP_147902761.1">
    <property type="nucleotide sequence ID" value="NZ_BAAAGC010000002.1"/>
</dbReference>
<comment type="caution">
    <text evidence="2">The sequence shown here is derived from an EMBL/GenBank/DDBJ whole genome shotgun (WGS) entry which is preliminary data.</text>
</comment>
<proteinExistence type="predicted"/>
<organism evidence="2 3">
    <name type="scientific">Rheinheimera tangshanensis</name>
    <dbReference type="NCBI Taxonomy" id="400153"/>
    <lineage>
        <taxon>Bacteria</taxon>
        <taxon>Pseudomonadati</taxon>
        <taxon>Pseudomonadota</taxon>
        <taxon>Gammaproteobacteria</taxon>
        <taxon>Chromatiales</taxon>
        <taxon>Chromatiaceae</taxon>
        <taxon>Rheinheimera</taxon>
    </lineage>
</organism>
<reference evidence="2 3" key="1">
    <citation type="submission" date="2019-08" db="EMBL/GenBank/DDBJ databases">
        <title>Draft genome analysis of Rheinheimera tangshanensis isolated from the roots of fresh rice plants (Oryza sativa).</title>
        <authorList>
            <person name="Yu Q."/>
            <person name="Qi Y."/>
            <person name="Zhang H."/>
            <person name="Pu J."/>
        </authorList>
    </citation>
    <scope>NUCLEOTIDE SEQUENCE [LARGE SCALE GENOMIC DNA]</scope>
    <source>
        <strain evidence="2 3">JA3-B52</strain>
    </source>
</reference>
<evidence type="ECO:0000313" key="3">
    <source>
        <dbReference type="Proteomes" id="UP000321814"/>
    </source>
</evidence>
<protein>
    <submittedName>
        <fullName evidence="2">Phosphate ABC transporter substrate-binding protein</fullName>
    </submittedName>
</protein>
<evidence type="ECO:0000313" key="2">
    <source>
        <dbReference type="EMBL" id="TXK82808.1"/>
    </source>
</evidence>
<name>A0A5C8M4C5_9GAMM</name>
<evidence type="ECO:0000256" key="1">
    <source>
        <dbReference type="SAM" id="SignalP"/>
    </source>
</evidence>
<dbReference type="EMBL" id="VRLR01000001">
    <property type="protein sequence ID" value="TXK82808.1"/>
    <property type="molecule type" value="Genomic_DNA"/>
</dbReference>
<feature type="chain" id="PRO_5023126646" evidence="1">
    <location>
        <begin position="20"/>
        <end position="137"/>
    </location>
</feature>
<dbReference type="OrthoDB" id="5368544at2"/>
<dbReference type="Proteomes" id="UP000321814">
    <property type="component" value="Unassembled WGS sequence"/>
</dbReference>
<feature type="signal peptide" evidence="1">
    <location>
        <begin position="1"/>
        <end position="19"/>
    </location>
</feature>
<accession>A0A5C8M4C5</accession>
<gene>
    <name evidence="2" type="ORF">FU839_00500</name>
</gene>
<sequence length="137" mass="14387">MLKKLILIPVLALSFMAVANVAVIVHPSNAAALSQDDINKIFTGRAKTFTDGKAAEPVNLTETVAARADFDQKALGRSSSQMKAYWSKLVFTGKGTPPKELASEQEVLDTVAKNPAAIGYVSAGAVTGNVKVALTLN</sequence>
<keyword evidence="3" id="KW-1185">Reference proteome</keyword>
<dbReference type="AlphaFoldDB" id="A0A5C8M4C5"/>